<dbReference type="InterPro" id="IPR027417">
    <property type="entry name" value="P-loop_NTPase"/>
</dbReference>
<accession>A0A1K9ZXV1</accession>
<dbReference type="PANTHER" id="PTHR10285">
    <property type="entry name" value="URIDINE KINASE"/>
    <property type="match status" value="1"/>
</dbReference>
<evidence type="ECO:0008006" key="3">
    <source>
        <dbReference type="Google" id="ProtNLM"/>
    </source>
</evidence>
<dbReference type="Gene3D" id="3.40.50.300">
    <property type="entry name" value="P-loop containing nucleotide triphosphate hydrolases"/>
    <property type="match status" value="1"/>
</dbReference>
<evidence type="ECO:0000313" key="1">
    <source>
        <dbReference type="EMBL" id="SGZ11918.1"/>
    </source>
</evidence>
<dbReference type="AlphaFoldDB" id="A0A1K9ZXV1"/>
<gene>
    <name evidence="1" type="ORF">NVI5450_3763</name>
</gene>
<dbReference type="RefSeq" id="WP_075478077.1">
    <property type="nucleotide sequence ID" value="NZ_CAWRBC010000118.1"/>
</dbReference>
<proteinExistence type="predicted"/>
<organism evidence="1 2">
    <name type="scientific">Moritella viscosa</name>
    <dbReference type="NCBI Taxonomy" id="80854"/>
    <lineage>
        <taxon>Bacteria</taxon>
        <taxon>Pseudomonadati</taxon>
        <taxon>Pseudomonadota</taxon>
        <taxon>Gammaproteobacteria</taxon>
        <taxon>Alteromonadales</taxon>
        <taxon>Moritellaceae</taxon>
        <taxon>Moritella</taxon>
    </lineage>
</organism>
<reference evidence="1 2" key="1">
    <citation type="submission" date="2016-11" db="EMBL/GenBank/DDBJ databases">
        <authorList>
            <person name="Jaros S."/>
            <person name="Januszkiewicz K."/>
            <person name="Wedrychowicz H."/>
        </authorList>
    </citation>
    <scope>NUCLEOTIDE SEQUENCE [LARGE SCALE GENOMIC DNA]</scope>
    <source>
        <strain evidence="1">NVI 5450</strain>
    </source>
</reference>
<evidence type="ECO:0000313" key="2">
    <source>
        <dbReference type="Proteomes" id="UP000183794"/>
    </source>
</evidence>
<dbReference type="SUPFAM" id="SSF52540">
    <property type="entry name" value="P-loop containing nucleoside triphosphate hydrolases"/>
    <property type="match status" value="1"/>
</dbReference>
<name>A0A1K9ZXV1_9GAMM</name>
<protein>
    <recommendedName>
        <fullName evidence="3">Kinase</fullName>
    </recommendedName>
</protein>
<dbReference type="OrthoDB" id="455474at2"/>
<dbReference type="EMBL" id="FPLD01000102">
    <property type="protein sequence ID" value="SGZ11918.1"/>
    <property type="molecule type" value="Genomic_DNA"/>
</dbReference>
<dbReference type="Proteomes" id="UP000183794">
    <property type="component" value="Unassembled WGS sequence"/>
</dbReference>
<sequence>MKTMLVLDQFIQRHQLDADYLTYASENFSSALLSIVAHQKQAKKTFLVGINGCQGSGKSTLADYFGTRLSTEFDLNVAVLSLDDFYYSRHQRNELANQVHPLLRTRGVPGTHDMNLANTTLDKLCAGATESKPVKLPRFNKFADNPYPQSQWPIVDRPIDVIILEGWCLGVQPQLMKDLIYPINKLEAIKDKYGIWRSYVNQQLKQNYQGLYQRIDHWIMLKAPSFDSVQAWRLEQENKRQTLEENTDNKQKETFMTSAEVRNFTAYFQRITEQCLATLPNQCDWVYELDNQRNIVNIVHQQSLGETTADSI</sequence>